<dbReference type="GO" id="GO:0009103">
    <property type="term" value="P:lipopolysaccharide biosynthetic process"/>
    <property type="evidence" value="ECO:0007669"/>
    <property type="project" value="TreeGrafter"/>
</dbReference>
<keyword evidence="4" id="KW-1185">Reference proteome</keyword>
<accession>A0A2A4G2F5</accession>
<dbReference type="GO" id="GO:0016747">
    <property type="term" value="F:acyltransferase activity, transferring groups other than amino-acyl groups"/>
    <property type="evidence" value="ECO:0007669"/>
    <property type="project" value="InterPro"/>
</dbReference>
<keyword evidence="1" id="KW-0812">Transmembrane</keyword>
<dbReference type="EMBL" id="NBWU01000008">
    <property type="protein sequence ID" value="PCE62611.1"/>
    <property type="molecule type" value="Genomic_DNA"/>
</dbReference>
<comment type="caution">
    <text evidence="3">The sequence shown here is derived from an EMBL/GenBank/DDBJ whole genome shotgun (WGS) entry which is preliminary data.</text>
</comment>
<protein>
    <recommendedName>
        <fullName evidence="2">Acyltransferase 3 domain-containing protein</fullName>
    </recommendedName>
</protein>
<dbReference type="OrthoDB" id="290051at2"/>
<proteinExistence type="predicted"/>
<feature type="transmembrane region" description="Helical" evidence="1">
    <location>
        <begin position="292"/>
        <end position="311"/>
    </location>
</feature>
<dbReference type="Proteomes" id="UP000219559">
    <property type="component" value="Unassembled WGS sequence"/>
</dbReference>
<organism evidence="3 4">
    <name type="scientific">Sediminicola luteus</name>
    <dbReference type="NCBI Taxonomy" id="319238"/>
    <lineage>
        <taxon>Bacteria</taxon>
        <taxon>Pseudomonadati</taxon>
        <taxon>Bacteroidota</taxon>
        <taxon>Flavobacteriia</taxon>
        <taxon>Flavobacteriales</taxon>
        <taxon>Flavobacteriaceae</taxon>
        <taxon>Sediminicola</taxon>
    </lineage>
</organism>
<gene>
    <name evidence="3" type="ORF">B7P33_18435</name>
</gene>
<dbReference type="PANTHER" id="PTHR23028">
    <property type="entry name" value="ACETYLTRANSFERASE"/>
    <property type="match status" value="1"/>
</dbReference>
<feature type="domain" description="Acyltransferase 3" evidence="2">
    <location>
        <begin position="7"/>
        <end position="335"/>
    </location>
</feature>
<dbReference type="AlphaFoldDB" id="A0A2A4G2F5"/>
<feature type="transmembrane region" description="Helical" evidence="1">
    <location>
        <begin position="223"/>
        <end position="240"/>
    </location>
</feature>
<evidence type="ECO:0000313" key="4">
    <source>
        <dbReference type="Proteomes" id="UP000219559"/>
    </source>
</evidence>
<sequence>MGIQYYKNLDGLRAIAALMVVLFHFFQNLEFETTLMSSIKSLSVFGRSGVDLFFVLSGFLITRILLANKDKANYFRNFYGRRTLRIFPLYYFFLFLYYFVKPIITSTEIPSIEHQVYFYLYLQNILQTFSIDFVGPGHFWSLAIEEHFYLFWPLLIYFFNKNILKKVIVFSIALALILRCYFLIKGYDPYYFTLTRIDGLTIGAFISIMEIQGKIKYNHNTRHGILSLFILTLTLALGKLNQSLGLSIYPIVKYSLFGFGYFHLILFIITLRPRSYLNGLFASKPLIFMGRISYGLYVYQFFALDIAAYLARNRVNLFFEFILSIFLLVFFATLSYYLFEVRFLKLKSYFQNSKKLSVITK</sequence>
<keyword evidence="1" id="KW-0472">Membrane</keyword>
<dbReference type="InterPro" id="IPR002656">
    <property type="entry name" value="Acyl_transf_3_dom"/>
</dbReference>
<dbReference type="PANTHER" id="PTHR23028:SF53">
    <property type="entry name" value="ACYL_TRANSF_3 DOMAIN-CONTAINING PROTEIN"/>
    <property type="match status" value="1"/>
</dbReference>
<feature type="transmembrane region" description="Helical" evidence="1">
    <location>
        <begin position="12"/>
        <end position="29"/>
    </location>
</feature>
<evidence type="ECO:0000259" key="2">
    <source>
        <dbReference type="Pfam" id="PF01757"/>
    </source>
</evidence>
<reference evidence="3 4" key="1">
    <citation type="submission" date="2017-04" db="EMBL/GenBank/DDBJ databases">
        <title>A new member of the family Flavobacteriaceae isolated from ascidians.</title>
        <authorList>
            <person name="Chen L."/>
        </authorList>
    </citation>
    <scope>NUCLEOTIDE SEQUENCE [LARGE SCALE GENOMIC DNA]</scope>
    <source>
        <strain evidence="3 4">HQA918</strain>
    </source>
</reference>
<feature type="transmembrane region" description="Helical" evidence="1">
    <location>
        <begin position="252"/>
        <end position="271"/>
    </location>
</feature>
<feature type="transmembrane region" description="Helical" evidence="1">
    <location>
        <begin position="167"/>
        <end position="184"/>
    </location>
</feature>
<dbReference type="InterPro" id="IPR050879">
    <property type="entry name" value="Acyltransferase_3"/>
</dbReference>
<evidence type="ECO:0000313" key="3">
    <source>
        <dbReference type="EMBL" id="PCE62611.1"/>
    </source>
</evidence>
<dbReference type="Pfam" id="PF01757">
    <property type="entry name" value="Acyl_transf_3"/>
    <property type="match status" value="1"/>
</dbReference>
<feature type="transmembrane region" description="Helical" evidence="1">
    <location>
        <begin position="87"/>
        <end position="104"/>
    </location>
</feature>
<dbReference type="RefSeq" id="WP_097443698.1">
    <property type="nucleotide sequence ID" value="NZ_NBWU01000008.1"/>
</dbReference>
<feature type="transmembrane region" description="Helical" evidence="1">
    <location>
        <begin position="317"/>
        <end position="339"/>
    </location>
</feature>
<keyword evidence="1" id="KW-1133">Transmembrane helix</keyword>
<name>A0A2A4G2F5_9FLAO</name>
<feature type="transmembrane region" description="Helical" evidence="1">
    <location>
        <begin position="139"/>
        <end position="160"/>
    </location>
</feature>
<evidence type="ECO:0000256" key="1">
    <source>
        <dbReference type="SAM" id="Phobius"/>
    </source>
</evidence>
<feature type="transmembrane region" description="Helical" evidence="1">
    <location>
        <begin position="49"/>
        <end position="66"/>
    </location>
</feature>
<dbReference type="GO" id="GO:0016020">
    <property type="term" value="C:membrane"/>
    <property type="evidence" value="ECO:0007669"/>
    <property type="project" value="TreeGrafter"/>
</dbReference>